<dbReference type="AlphaFoldDB" id="A0A0J1ELY7"/>
<dbReference type="STRING" id="595434.RISK_001319"/>
<dbReference type="EMBL" id="LECT01000014">
    <property type="protein sequence ID" value="KLU06564.1"/>
    <property type="molecule type" value="Genomic_DNA"/>
</dbReference>
<sequence>MNIISLLPSATEIVSALGLRDQLVGVTHECDFPPGVESLPKVTRTLIPHDATSGEIDAMVRERLQTERALYSLDMPVVESLCPDLIVTQALCDVCAVAESEVNAAACSLPGQPRVVNLEPTSLSEMFDCITLVGEAAGCPDRAEALIGSLQARVDRVQERTTEWLARPGVEVPRVMLLEWIDPPFSAGHWSPELVRLAGGHECVGESGERSVTTSWDRIRDADPDVLFIACCGFSVSRTLEDMPILRGYPGWSEMKCVREERVHVVDGSAYFSRPGPRLVDSLEILANTLHPQIHPLPNGLPPALQPQKVSGTFLEE</sequence>
<dbReference type="PATRIC" id="fig|595434.4.peg.1268"/>
<dbReference type="PROSITE" id="PS50983">
    <property type="entry name" value="FE_B12_PBP"/>
    <property type="match status" value="1"/>
</dbReference>
<dbReference type="RefSeq" id="WP_047813256.1">
    <property type="nucleotide sequence ID" value="NZ_LECT01000014.1"/>
</dbReference>
<dbReference type="Gene3D" id="3.40.50.1980">
    <property type="entry name" value="Nitrogenase molybdenum iron protein domain"/>
    <property type="match status" value="2"/>
</dbReference>
<protein>
    <submittedName>
        <fullName evidence="3">ABC transporter substrate-binding protein</fullName>
    </submittedName>
</protein>
<keyword evidence="4" id="KW-1185">Reference proteome</keyword>
<dbReference type="OrthoDB" id="9787772at2"/>
<dbReference type="SUPFAM" id="SSF53807">
    <property type="entry name" value="Helical backbone' metal receptor"/>
    <property type="match status" value="1"/>
</dbReference>
<dbReference type="PANTHER" id="PTHR42860">
    <property type="entry name" value="VITAMIN B12-BINDING PROTEIN"/>
    <property type="match status" value="1"/>
</dbReference>
<evidence type="ECO:0000259" key="2">
    <source>
        <dbReference type="PROSITE" id="PS50983"/>
    </source>
</evidence>
<dbReference type="CDD" id="cd01144">
    <property type="entry name" value="BtuF"/>
    <property type="match status" value="1"/>
</dbReference>
<dbReference type="PANTHER" id="PTHR42860:SF1">
    <property type="entry name" value="VITAMIN B12-BINDING PROTEIN"/>
    <property type="match status" value="1"/>
</dbReference>
<gene>
    <name evidence="3" type="ORF">RISK_001319</name>
</gene>
<dbReference type="Proteomes" id="UP000036367">
    <property type="component" value="Unassembled WGS sequence"/>
</dbReference>
<evidence type="ECO:0000313" key="3">
    <source>
        <dbReference type="EMBL" id="KLU06564.1"/>
    </source>
</evidence>
<feature type="region of interest" description="Disordered" evidence="1">
    <location>
        <begin position="297"/>
        <end position="317"/>
    </location>
</feature>
<dbReference type="InterPro" id="IPR002491">
    <property type="entry name" value="ABC_transptr_periplasmic_BD"/>
</dbReference>
<dbReference type="InterPro" id="IPR051030">
    <property type="entry name" value="Vitamin_B12-ABC_binding"/>
</dbReference>
<accession>A0A0J1ELY7</accession>
<feature type="domain" description="Fe/B12 periplasmic-binding" evidence="2">
    <location>
        <begin position="2"/>
        <end position="294"/>
    </location>
</feature>
<evidence type="ECO:0000256" key="1">
    <source>
        <dbReference type="SAM" id="MobiDB-lite"/>
    </source>
</evidence>
<name>A0A0J1ELY7_RHOIS</name>
<organism evidence="3 4">
    <name type="scientific">Rhodopirellula islandica</name>
    <dbReference type="NCBI Taxonomy" id="595434"/>
    <lineage>
        <taxon>Bacteria</taxon>
        <taxon>Pseudomonadati</taxon>
        <taxon>Planctomycetota</taxon>
        <taxon>Planctomycetia</taxon>
        <taxon>Pirellulales</taxon>
        <taxon>Pirellulaceae</taxon>
        <taxon>Rhodopirellula</taxon>
    </lineage>
</organism>
<comment type="caution">
    <text evidence="3">The sequence shown here is derived from an EMBL/GenBank/DDBJ whole genome shotgun (WGS) entry which is preliminary data.</text>
</comment>
<dbReference type="Pfam" id="PF01497">
    <property type="entry name" value="Peripla_BP_2"/>
    <property type="match status" value="1"/>
</dbReference>
<proteinExistence type="predicted"/>
<reference evidence="3" key="1">
    <citation type="submission" date="2015-05" db="EMBL/GenBank/DDBJ databases">
        <title>Permanent draft genome of Rhodopirellula islandicus K833.</title>
        <authorList>
            <person name="Kizina J."/>
            <person name="Richter M."/>
            <person name="Glockner F.O."/>
            <person name="Harder J."/>
        </authorList>
    </citation>
    <scope>NUCLEOTIDE SEQUENCE [LARGE SCALE GENOMIC DNA]</scope>
    <source>
        <strain evidence="3">K833</strain>
    </source>
</reference>
<evidence type="ECO:0000313" key="4">
    <source>
        <dbReference type="Proteomes" id="UP000036367"/>
    </source>
</evidence>